<evidence type="ECO:0000259" key="4">
    <source>
        <dbReference type="PROSITE" id="PS50043"/>
    </source>
</evidence>
<dbReference type="Gene3D" id="1.25.40.10">
    <property type="entry name" value="Tetratricopeptide repeat domain"/>
    <property type="match status" value="1"/>
</dbReference>
<dbReference type="SMART" id="SM00421">
    <property type="entry name" value="HTH_LUXR"/>
    <property type="match status" value="1"/>
</dbReference>
<dbReference type="Gene3D" id="3.40.50.300">
    <property type="entry name" value="P-loop containing nucleotide triphosphate hydrolases"/>
    <property type="match status" value="1"/>
</dbReference>
<keyword evidence="6" id="KW-1185">Reference proteome</keyword>
<evidence type="ECO:0000256" key="3">
    <source>
        <dbReference type="SAM" id="MobiDB-lite"/>
    </source>
</evidence>
<dbReference type="PROSITE" id="PS00622">
    <property type="entry name" value="HTH_LUXR_1"/>
    <property type="match status" value="1"/>
</dbReference>
<dbReference type="InterPro" id="IPR027417">
    <property type="entry name" value="P-loop_NTPase"/>
</dbReference>
<keyword evidence="2" id="KW-0067">ATP-binding</keyword>
<feature type="compositionally biased region" description="Polar residues" evidence="3">
    <location>
        <begin position="1"/>
        <end position="11"/>
    </location>
</feature>
<sequence length="959" mass="102845">MTSSPSSAERQSITDEISHNGMAFSAPSENMRDRATEASRALPLRGREAEMLLLRDRLHTLTRGQGGAVLIEGAPGTGKSRLLAEIADLATASGLRVHAGAGVPDGHAVPFAPLLDTLLSGPAPLMARDRLLALSEATDQRFWLLQELQRELEHVASAAPLVIVMDDLQCCDAATQSALRTLPTRLSGRPILWVLATREHRQTASAWPADRIVLRPLSAGAVALLAQDVLQAVAEPALLELARKADGRPLLLVELLNGIREEGAITVKNGMAHLRAAGPIPMRFRSSVRQRLDRLSPPARDSVRFAAMLGRDVDVEVLAELLQCSPVDLMAPLQEALGADLLTDTGGRLAFRHDLTREAVQAGAPAAVKNVIRRQAVDVRLRRGAAVMEVAGDLAKVAQPGDHEAVSLLRRAATDVAPTSPATAVALSSRALELAPADHADRPVLIAETVVLLWLNGHDLEARTMAGNALAGLLKPEAEAQVRLSLARVSSRRSFPEAVRQCRLALALPGLSPATRAQLLTLQARALIMAGDMEETGCVVESALRTAASCGNRAIEATAIAVDATVAFHHMDWRRAVDRQDEAVRLAADAGILRSLWVPEPSWKSFLWSSAGESLRGLEEVDAGLREAQAHGQAAAEEMWSMCRARILLDAGRLADARAEAEAVLAMVEDLGAGNAADVTVLYALGRAALYAGDRQGIARFVADGRRMMHDEARFVARTGAWMLALAADGESDPAHTMTYAAAAVACGPYGEPVTTPLDPADDVVFVRMALRAGDRGAAADMVHLAEDRAERNPDFPFLAAIAAHARGLLDDDTALLVRAAEQFADFSRPIVRASALEDAGRTLAATDQRAAVGHLDTALKLYEQADALRDAARVRRRLRDAGIRRRGRASGYTRGWNGLTASELQVVRLVVQGATNRQVAERLFLSPHTVNTHLRHAYTKLDVNSRVELTRLVVEHDG</sequence>
<dbReference type="InterPro" id="IPR041664">
    <property type="entry name" value="AAA_16"/>
</dbReference>
<dbReference type="InterPro" id="IPR011990">
    <property type="entry name" value="TPR-like_helical_dom_sf"/>
</dbReference>
<evidence type="ECO:0000256" key="1">
    <source>
        <dbReference type="ARBA" id="ARBA00022741"/>
    </source>
</evidence>
<dbReference type="CDD" id="cd06170">
    <property type="entry name" value="LuxR_C_like"/>
    <property type="match status" value="1"/>
</dbReference>
<gene>
    <name evidence="5" type="ORF">Pth03_81480</name>
</gene>
<dbReference type="EMBL" id="BOOR01000096">
    <property type="protein sequence ID" value="GII59759.1"/>
    <property type="molecule type" value="Genomic_DNA"/>
</dbReference>
<reference evidence="5" key="1">
    <citation type="submission" date="2021-01" db="EMBL/GenBank/DDBJ databases">
        <title>Whole genome shotgun sequence of Planotetraspora thailandica NBRC 104271.</title>
        <authorList>
            <person name="Komaki H."/>
            <person name="Tamura T."/>
        </authorList>
    </citation>
    <scope>NUCLEOTIDE SEQUENCE</scope>
    <source>
        <strain evidence="5">NBRC 104271</strain>
    </source>
</reference>
<name>A0A8J4DFA0_9ACTN</name>
<keyword evidence="1" id="KW-0547">Nucleotide-binding</keyword>
<dbReference type="Gene3D" id="1.10.10.10">
    <property type="entry name" value="Winged helix-like DNA-binding domain superfamily/Winged helix DNA-binding domain"/>
    <property type="match status" value="1"/>
</dbReference>
<dbReference type="GO" id="GO:0003677">
    <property type="term" value="F:DNA binding"/>
    <property type="evidence" value="ECO:0007669"/>
    <property type="project" value="InterPro"/>
</dbReference>
<dbReference type="GO" id="GO:0006355">
    <property type="term" value="P:regulation of DNA-templated transcription"/>
    <property type="evidence" value="ECO:0007669"/>
    <property type="project" value="InterPro"/>
</dbReference>
<dbReference type="PANTHER" id="PTHR16305:SF35">
    <property type="entry name" value="TRANSCRIPTIONAL ACTIVATOR DOMAIN"/>
    <property type="match status" value="1"/>
</dbReference>
<dbReference type="InterPro" id="IPR016032">
    <property type="entry name" value="Sig_transdc_resp-reg_C-effctor"/>
</dbReference>
<dbReference type="Pfam" id="PF13191">
    <property type="entry name" value="AAA_16"/>
    <property type="match status" value="1"/>
</dbReference>
<comment type="caution">
    <text evidence="5">The sequence shown here is derived from an EMBL/GenBank/DDBJ whole genome shotgun (WGS) entry which is preliminary data.</text>
</comment>
<dbReference type="SUPFAM" id="SSF52540">
    <property type="entry name" value="P-loop containing nucleoside triphosphate hydrolases"/>
    <property type="match status" value="1"/>
</dbReference>
<accession>A0A8J4DFA0</accession>
<evidence type="ECO:0000256" key="2">
    <source>
        <dbReference type="ARBA" id="ARBA00022840"/>
    </source>
</evidence>
<dbReference type="PRINTS" id="PR00038">
    <property type="entry name" value="HTHLUXR"/>
</dbReference>
<dbReference type="GO" id="GO:0005524">
    <property type="term" value="F:ATP binding"/>
    <property type="evidence" value="ECO:0007669"/>
    <property type="project" value="UniProtKB-KW"/>
</dbReference>
<dbReference type="GO" id="GO:0005737">
    <property type="term" value="C:cytoplasm"/>
    <property type="evidence" value="ECO:0007669"/>
    <property type="project" value="TreeGrafter"/>
</dbReference>
<dbReference type="SUPFAM" id="SSF46894">
    <property type="entry name" value="C-terminal effector domain of the bipartite response regulators"/>
    <property type="match status" value="1"/>
</dbReference>
<dbReference type="RefSeq" id="WP_203949796.1">
    <property type="nucleotide sequence ID" value="NZ_BOOR01000096.1"/>
</dbReference>
<dbReference type="GO" id="GO:0004016">
    <property type="term" value="F:adenylate cyclase activity"/>
    <property type="evidence" value="ECO:0007669"/>
    <property type="project" value="TreeGrafter"/>
</dbReference>
<dbReference type="AlphaFoldDB" id="A0A8J4DFA0"/>
<proteinExistence type="predicted"/>
<organism evidence="5 6">
    <name type="scientific">Planotetraspora thailandica</name>
    <dbReference type="NCBI Taxonomy" id="487172"/>
    <lineage>
        <taxon>Bacteria</taxon>
        <taxon>Bacillati</taxon>
        <taxon>Actinomycetota</taxon>
        <taxon>Actinomycetes</taxon>
        <taxon>Streptosporangiales</taxon>
        <taxon>Streptosporangiaceae</taxon>
        <taxon>Planotetraspora</taxon>
    </lineage>
</organism>
<evidence type="ECO:0000313" key="6">
    <source>
        <dbReference type="Proteomes" id="UP000605992"/>
    </source>
</evidence>
<feature type="domain" description="HTH luxR-type" evidence="4">
    <location>
        <begin position="893"/>
        <end position="958"/>
    </location>
</feature>
<dbReference type="PANTHER" id="PTHR16305">
    <property type="entry name" value="TESTICULAR SOLUBLE ADENYLYL CYCLASE"/>
    <property type="match status" value="1"/>
</dbReference>
<dbReference type="Pfam" id="PF00196">
    <property type="entry name" value="GerE"/>
    <property type="match status" value="1"/>
</dbReference>
<dbReference type="InterPro" id="IPR000792">
    <property type="entry name" value="Tscrpt_reg_LuxR_C"/>
</dbReference>
<evidence type="ECO:0000313" key="5">
    <source>
        <dbReference type="EMBL" id="GII59759.1"/>
    </source>
</evidence>
<feature type="region of interest" description="Disordered" evidence="3">
    <location>
        <begin position="1"/>
        <end position="40"/>
    </location>
</feature>
<dbReference type="InterPro" id="IPR036388">
    <property type="entry name" value="WH-like_DNA-bd_sf"/>
</dbReference>
<protein>
    <submittedName>
        <fullName evidence="5">Helix-turn-helix transcriptional regulator</fullName>
    </submittedName>
</protein>
<dbReference type="PROSITE" id="PS50043">
    <property type="entry name" value="HTH_LUXR_2"/>
    <property type="match status" value="1"/>
</dbReference>
<dbReference type="Proteomes" id="UP000605992">
    <property type="component" value="Unassembled WGS sequence"/>
</dbReference>